<protein>
    <recommendedName>
        <fullName evidence="10">G-protein coupled receptors family 1 profile domain-containing protein</fullName>
    </recommendedName>
</protein>
<organism evidence="11 12">
    <name type="scientific">Hirundo rustica rustica</name>
    <dbReference type="NCBI Taxonomy" id="333673"/>
    <lineage>
        <taxon>Eukaryota</taxon>
        <taxon>Metazoa</taxon>
        <taxon>Chordata</taxon>
        <taxon>Craniata</taxon>
        <taxon>Vertebrata</taxon>
        <taxon>Euteleostomi</taxon>
        <taxon>Archelosauria</taxon>
        <taxon>Archosauria</taxon>
        <taxon>Dinosauria</taxon>
        <taxon>Saurischia</taxon>
        <taxon>Theropoda</taxon>
        <taxon>Coelurosauria</taxon>
        <taxon>Aves</taxon>
        <taxon>Neognathae</taxon>
        <taxon>Neoaves</taxon>
        <taxon>Telluraves</taxon>
        <taxon>Australaves</taxon>
        <taxon>Passeriformes</taxon>
        <taxon>Sylvioidea</taxon>
        <taxon>Hirundinidae</taxon>
        <taxon>Hirundo</taxon>
    </lineage>
</organism>
<feature type="transmembrane region" description="Helical" evidence="9">
    <location>
        <begin position="20"/>
        <end position="43"/>
    </location>
</feature>
<evidence type="ECO:0000256" key="9">
    <source>
        <dbReference type="SAM" id="Phobius"/>
    </source>
</evidence>
<evidence type="ECO:0000259" key="10">
    <source>
        <dbReference type="PROSITE" id="PS50262"/>
    </source>
</evidence>
<evidence type="ECO:0000256" key="2">
    <source>
        <dbReference type="ARBA" id="ARBA00022692"/>
    </source>
</evidence>
<dbReference type="Gene3D" id="1.20.1070.10">
    <property type="entry name" value="Rhodopsin 7-helix transmembrane proteins"/>
    <property type="match status" value="2"/>
</dbReference>
<reference evidence="11 12" key="1">
    <citation type="submission" date="2018-07" db="EMBL/GenBank/DDBJ databases">
        <title>A high quality draft genome assembly of the barn swallow (H. rustica rustica).</title>
        <authorList>
            <person name="Formenti G."/>
            <person name="Chiara M."/>
            <person name="Poveda L."/>
            <person name="Francoijs K.-J."/>
            <person name="Bonisoli-Alquati A."/>
            <person name="Canova L."/>
            <person name="Gianfranceschi L."/>
            <person name="Horner D.S."/>
            <person name="Saino N."/>
        </authorList>
    </citation>
    <scope>NUCLEOTIDE SEQUENCE [LARGE SCALE GENOMIC DNA]</scope>
    <source>
        <strain evidence="11">Chelidonia</strain>
        <tissue evidence="11">Blood</tissue>
    </source>
</reference>
<sequence>MERNVSSRNCSDPQMSFQSTLYATTYTLIFIPGLLANSAALLVLCRFLSRKSKAVIFMINLAMADLAHVPLTAPVDLLLHQPHLALRELPVPGVLLPEVPQHGWKRCYDVAISALVWLLVGATCLLLIIRSPALSNSINSCFLDLGVKQFSPGATITLVTVAEPFGFIIPFDTIVWCTWRMWHSLREGPMALQDIGEKQKVLRTVLMCAAIFFICLTPYHINFPFFMMVIENVIQDCAVHQSTLRFHPISLCLASLNCCLDPSSTTS</sequence>
<dbReference type="GO" id="GO:0004930">
    <property type="term" value="F:G protein-coupled receptor activity"/>
    <property type="evidence" value="ECO:0007669"/>
    <property type="project" value="UniProtKB-KW"/>
</dbReference>
<keyword evidence="3 9" id="KW-1133">Transmembrane helix</keyword>
<keyword evidence="7" id="KW-0325">Glycoprotein</keyword>
<keyword evidence="6" id="KW-0675">Receptor</keyword>
<keyword evidence="2 9" id="KW-0812">Transmembrane</keyword>
<evidence type="ECO:0000256" key="4">
    <source>
        <dbReference type="ARBA" id="ARBA00023040"/>
    </source>
</evidence>
<evidence type="ECO:0000256" key="5">
    <source>
        <dbReference type="ARBA" id="ARBA00023136"/>
    </source>
</evidence>
<dbReference type="GO" id="GO:0007200">
    <property type="term" value="P:phospholipase C-activating G protein-coupled receptor signaling pathway"/>
    <property type="evidence" value="ECO:0007669"/>
    <property type="project" value="TreeGrafter"/>
</dbReference>
<dbReference type="InterPro" id="IPR000276">
    <property type="entry name" value="GPCR_Rhodpsn"/>
</dbReference>
<dbReference type="OrthoDB" id="9435792at2759"/>
<dbReference type="PANTHER" id="PTHR24232">
    <property type="entry name" value="G-PROTEIN COUPLED RECEPTOR"/>
    <property type="match status" value="1"/>
</dbReference>
<keyword evidence="8" id="KW-0807">Transducer</keyword>
<comment type="subcellular location">
    <subcellularLocation>
        <location evidence="1">Membrane</location>
        <topology evidence="1">Multi-pass membrane protein</topology>
    </subcellularLocation>
</comment>
<accession>A0A3M0J0U7</accession>
<feature type="transmembrane region" description="Helical" evidence="9">
    <location>
        <begin position="110"/>
        <end position="129"/>
    </location>
</feature>
<evidence type="ECO:0000313" key="12">
    <source>
        <dbReference type="Proteomes" id="UP000269221"/>
    </source>
</evidence>
<dbReference type="PROSITE" id="PS50262">
    <property type="entry name" value="G_PROTEIN_RECEP_F1_2"/>
    <property type="match status" value="1"/>
</dbReference>
<dbReference type="EMBL" id="QRBI01000220">
    <property type="protein sequence ID" value="RMB92613.1"/>
    <property type="molecule type" value="Genomic_DNA"/>
</dbReference>
<dbReference type="GO" id="GO:0035025">
    <property type="term" value="P:positive regulation of Rho protein signal transduction"/>
    <property type="evidence" value="ECO:0007669"/>
    <property type="project" value="TreeGrafter"/>
</dbReference>
<evidence type="ECO:0000256" key="8">
    <source>
        <dbReference type="ARBA" id="ARBA00023224"/>
    </source>
</evidence>
<dbReference type="GO" id="GO:0005886">
    <property type="term" value="C:plasma membrane"/>
    <property type="evidence" value="ECO:0007669"/>
    <property type="project" value="TreeGrafter"/>
</dbReference>
<dbReference type="STRING" id="333673.A0A3M0J0U7"/>
<dbReference type="Pfam" id="PF00001">
    <property type="entry name" value="7tm_1"/>
    <property type="match status" value="1"/>
</dbReference>
<dbReference type="PANTHER" id="PTHR24232:SF6">
    <property type="entry name" value="PURINERGIC RECEPTOR P2Y, G-PROTEIN COUPLED 10B"/>
    <property type="match status" value="1"/>
</dbReference>
<keyword evidence="4" id="KW-0297">G-protein coupled receptor</keyword>
<gene>
    <name evidence="11" type="ORF">DUI87_30922</name>
</gene>
<comment type="caution">
    <text evidence="11">The sequence shown here is derived from an EMBL/GenBank/DDBJ whole genome shotgun (WGS) entry which is preliminary data.</text>
</comment>
<evidence type="ECO:0000256" key="3">
    <source>
        <dbReference type="ARBA" id="ARBA00022989"/>
    </source>
</evidence>
<dbReference type="Proteomes" id="UP000269221">
    <property type="component" value="Unassembled WGS sequence"/>
</dbReference>
<keyword evidence="12" id="KW-1185">Reference proteome</keyword>
<evidence type="ECO:0000256" key="7">
    <source>
        <dbReference type="ARBA" id="ARBA00023180"/>
    </source>
</evidence>
<evidence type="ECO:0000313" key="11">
    <source>
        <dbReference type="EMBL" id="RMB92613.1"/>
    </source>
</evidence>
<dbReference type="PRINTS" id="PR00237">
    <property type="entry name" value="GPCRRHODOPSN"/>
</dbReference>
<name>A0A3M0J0U7_HIRRU</name>
<evidence type="ECO:0000256" key="6">
    <source>
        <dbReference type="ARBA" id="ARBA00023170"/>
    </source>
</evidence>
<dbReference type="SUPFAM" id="SSF81321">
    <property type="entry name" value="Family A G protein-coupled receptor-like"/>
    <property type="match status" value="1"/>
</dbReference>
<dbReference type="AlphaFoldDB" id="A0A3M0J0U7"/>
<proteinExistence type="predicted"/>
<feature type="domain" description="G-protein coupled receptors family 1 profile" evidence="10">
    <location>
        <begin position="112"/>
        <end position="265"/>
    </location>
</feature>
<evidence type="ECO:0000256" key="1">
    <source>
        <dbReference type="ARBA" id="ARBA00004141"/>
    </source>
</evidence>
<dbReference type="InterPro" id="IPR017452">
    <property type="entry name" value="GPCR_Rhodpsn_7TM"/>
</dbReference>
<feature type="transmembrane region" description="Helical" evidence="9">
    <location>
        <begin position="201"/>
        <end position="221"/>
    </location>
</feature>
<keyword evidence="5 9" id="KW-0472">Membrane</keyword>